<dbReference type="GO" id="GO:0034045">
    <property type="term" value="C:phagophore assembly site membrane"/>
    <property type="evidence" value="ECO:0007669"/>
    <property type="project" value="UniProtKB-SubCell"/>
</dbReference>
<feature type="compositionally biased region" description="Basic and acidic residues" evidence="14">
    <location>
        <begin position="1203"/>
        <end position="1223"/>
    </location>
</feature>
<evidence type="ECO:0000313" key="17">
    <source>
        <dbReference type="EMBL" id="KAG9242315.1"/>
    </source>
</evidence>
<dbReference type="FunFam" id="3.30.200.20:FF:000470">
    <property type="entry name" value="Serine/threonine-protein kinase RAD53"/>
    <property type="match status" value="1"/>
</dbReference>
<keyword evidence="4" id="KW-0723">Serine/threonine-protein kinase</keyword>
<evidence type="ECO:0000256" key="6">
    <source>
        <dbReference type="ARBA" id="ARBA00022741"/>
    </source>
</evidence>
<dbReference type="GO" id="GO:0004674">
    <property type="term" value="F:protein serine/threonine kinase activity"/>
    <property type="evidence" value="ECO:0007669"/>
    <property type="project" value="UniProtKB-KW"/>
</dbReference>
<dbReference type="Pfam" id="PF00069">
    <property type="entry name" value="Pkinase"/>
    <property type="match status" value="1"/>
</dbReference>
<accession>A0A9P7YZZ7</accession>
<dbReference type="PANTHER" id="PTHR24348:SF22">
    <property type="entry name" value="NON-SPECIFIC SERINE_THREONINE PROTEIN KINASE"/>
    <property type="match status" value="1"/>
</dbReference>
<name>A0A9P7YZZ7_9HELO</name>
<evidence type="ECO:0000259" key="16">
    <source>
        <dbReference type="PROSITE" id="PS50011"/>
    </source>
</evidence>
<dbReference type="SUPFAM" id="SSF56112">
    <property type="entry name" value="Protein kinase-like (PK-like)"/>
    <property type="match status" value="1"/>
</dbReference>
<dbReference type="SUPFAM" id="SSF49879">
    <property type="entry name" value="SMAD/FHA domain"/>
    <property type="match status" value="1"/>
</dbReference>
<gene>
    <name evidence="17" type="ORF">BJ878DRAFT_178598</name>
</gene>
<dbReference type="OrthoDB" id="504170at2759"/>
<dbReference type="PROSITE" id="PS00107">
    <property type="entry name" value="PROTEIN_KINASE_ATP"/>
    <property type="match status" value="1"/>
</dbReference>
<evidence type="ECO:0000256" key="8">
    <source>
        <dbReference type="ARBA" id="ARBA00022840"/>
    </source>
</evidence>
<feature type="compositionally biased region" description="Basic and acidic residues" evidence="14">
    <location>
        <begin position="273"/>
        <end position="290"/>
    </location>
</feature>
<evidence type="ECO:0000256" key="1">
    <source>
        <dbReference type="ARBA" id="ARBA00004623"/>
    </source>
</evidence>
<feature type="compositionally biased region" description="Low complexity" evidence="14">
    <location>
        <begin position="40"/>
        <end position="51"/>
    </location>
</feature>
<dbReference type="EC" id="2.7.11.1" evidence="3"/>
<evidence type="ECO:0000256" key="3">
    <source>
        <dbReference type="ARBA" id="ARBA00012513"/>
    </source>
</evidence>
<feature type="binding site" evidence="13">
    <location>
        <position position="346"/>
    </location>
    <ligand>
        <name>ATP</name>
        <dbReference type="ChEBI" id="CHEBI:30616"/>
    </ligand>
</feature>
<feature type="region of interest" description="Disordered" evidence="14">
    <location>
        <begin position="754"/>
        <end position="777"/>
    </location>
</feature>
<dbReference type="EMBL" id="MU254087">
    <property type="protein sequence ID" value="KAG9242315.1"/>
    <property type="molecule type" value="Genomic_DNA"/>
</dbReference>
<dbReference type="InterPro" id="IPR011009">
    <property type="entry name" value="Kinase-like_dom_sf"/>
</dbReference>
<comment type="caution">
    <text evidence="17">The sequence shown here is derived from an EMBL/GenBank/DDBJ whole genome shotgun (WGS) entry which is preliminary data.</text>
</comment>
<feature type="region of interest" description="Disordered" evidence="14">
    <location>
        <begin position="1183"/>
        <end position="1223"/>
    </location>
</feature>
<feature type="region of interest" description="Disordered" evidence="14">
    <location>
        <begin position="635"/>
        <end position="679"/>
    </location>
</feature>
<evidence type="ECO:0000259" key="15">
    <source>
        <dbReference type="PROSITE" id="PS50006"/>
    </source>
</evidence>
<keyword evidence="18" id="KW-1185">Reference proteome</keyword>
<dbReference type="PROSITE" id="PS00108">
    <property type="entry name" value="PROTEIN_KINASE_ST"/>
    <property type="match status" value="1"/>
</dbReference>
<dbReference type="Proteomes" id="UP000887226">
    <property type="component" value="Unassembled WGS sequence"/>
</dbReference>
<dbReference type="InterPro" id="IPR045269">
    <property type="entry name" value="Atg1-like"/>
</dbReference>
<dbReference type="InterPro" id="IPR008271">
    <property type="entry name" value="Ser/Thr_kinase_AS"/>
</dbReference>
<evidence type="ECO:0000256" key="9">
    <source>
        <dbReference type="ARBA" id="ARBA00023006"/>
    </source>
</evidence>
<proteinExistence type="inferred from homology"/>
<evidence type="ECO:0000313" key="18">
    <source>
        <dbReference type="Proteomes" id="UP000887226"/>
    </source>
</evidence>
<dbReference type="InterPro" id="IPR000719">
    <property type="entry name" value="Prot_kinase_dom"/>
</dbReference>
<keyword evidence="5" id="KW-0808">Transferase</keyword>
<evidence type="ECO:0000256" key="14">
    <source>
        <dbReference type="SAM" id="MobiDB-lite"/>
    </source>
</evidence>
<dbReference type="InterPro" id="IPR008984">
    <property type="entry name" value="SMAD_FHA_dom_sf"/>
</dbReference>
<keyword evidence="6 13" id="KW-0547">Nucleotide-binding</keyword>
<dbReference type="GO" id="GO:0005776">
    <property type="term" value="C:autophagosome"/>
    <property type="evidence" value="ECO:0007669"/>
    <property type="project" value="TreeGrafter"/>
</dbReference>
<evidence type="ECO:0000256" key="5">
    <source>
        <dbReference type="ARBA" id="ARBA00022679"/>
    </source>
</evidence>
<protein>
    <recommendedName>
        <fullName evidence="3">non-specific serine/threonine protein kinase</fullName>
        <ecNumber evidence="3">2.7.11.1</ecNumber>
    </recommendedName>
    <alternativeName>
        <fullName evidence="10">Autophagy-related protein 1</fullName>
    </alternativeName>
</protein>
<feature type="region of interest" description="Disordered" evidence="14">
    <location>
        <begin position="273"/>
        <end position="315"/>
    </location>
</feature>
<dbReference type="Gene3D" id="1.10.510.10">
    <property type="entry name" value="Transferase(Phosphotransferase) domain 1"/>
    <property type="match status" value="1"/>
</dbReference>
<feature type="compositionally biased region" description="Basic and acidic residues" evidence="14">
    <location>
        <begin position="757"/>
        <end position="771"/>
    </location>
</feature>
<keyword evidence="9" id="KW-0072">Autophagy</keyword>
<feature type="domain" description="Protein kinase" evidence="16">
    <location>
        <begin position="317"/>
        <end position="603"/>
    </location>
</feature>
<evidence type="ECO:0000256" key="7">
    <source>
        <dbReference type="ARBA" id="ARBA00022777"/>
    </source>
</evidence>
<evidence type="ECO:0000256" key="2">
    <source>
        <dbReference type="ARBA" id="ARBA00005575"/>
    </source>
</evidence>
<organism evidence="17 18">
    <name type="scientific">Calycina marina</name>
    <dbReference type="NCBI Taxonomy" id="1763456"/>
    <lineage>
        <taxon>Eukaryota</taxon>
        <taxon>Fungi</taxon>
        <taxon>Dikarya</taxon>
        <taxon>Ascomycota</taxon>
        <taxon>Pezizomycotina</taxon>
        <taxon>Leotiomycetes</taxon>
        <taxon>Helotiales</taxon>
        <taxon>Pezizellaceae</taxon>
        <taxon>Calycina</taxon>
    </lineage>
</organism>
<evidence type="ECO:0000256" key="11">
    <source>
        <dbReference type="ARBA" id="ARBA00047899"/>
    </source>
</evidence>
<sequence length="1223" mass="137340">MTTQQPQHHTCRMAIDNVDTYTEQGALETLTEECPAERATQPTQQSTQQFTDPRRLGEESQSTNGDDMSDVYCILHPASNLANRATELMREIAPEYTLDASAGGRAQYRQDEHEGQNEGHNIKNISEGSNPCDLVLRLSAQTKNKNDGGYYFGRNASRCDIVLGREEQTKRVSNIHFRIYINQHGTVMLEDQSTNGTLVDGHLLRAKEKENGRACRIVLQHGGVISLAITQSGQDDFRFIVRLPQRDAYAQTVFEANIDSYIERHHKAQYLKQERKNKEQKARPAARELPPDLFAPPVPKTPRVTRSKPEWRGGDKYNKGEAIGRGAFACVYKLTGKFDGNPFAAKELLKRSFIKNGILDVKVDQEMRIMQAIKHPNIVQYIEHIDWEDRIFIVMEYVGGGDLAALIKDHGPLEEEKAKIVAAQLLDALKYLHKKNITHRDIKPDNIMISSLDPFQIKLADFGLSKMVLNEDHTFMQTFCGTLLYCAPEVYNEYREYDEQGRRTGRGAHENLNVLEGRYTHAVDIWSLAGVLFFMLTNGAPYPAQSGTTYQELLNTIMTQALDIRPLQRRGVSEQGLRFIKNMLHTRPEHRATVDSLLSDPWITGAQNPDSYLEEVEIGASQMSLQEFEDRGIVDSEDEGKGSCLTDILGPTRETKDSLDMDETQSSTEESFSYMRRDTPANPGKLFGEVSAFGSSCAIPSMLLPQPVPHPVRTTFSVDSDRPIQVEPIYGYNEHGEPMVMLNPINSTDFAVPVKSPRKETTKAKERRGERSSSIMGADSLVGQLNMQSPSADSPASEMASELPTELATQYATTTTKASTTPVLNTFVTASHRRPREDNDDESLAIRPAKKPMSARIIDIPVPPQVFWDPWNPDTWNKNYPQMYASEFNAYDQAAQTRGQTFRPGGELFESTIRSFRDSRSPSFEFGEARASTELENRHLDSGMAKDHLLPATTTGTPRIKEPAINHVAIAIAQPVVENDFQVPKRILGRVSATPDSALPTISLNLTGPVTSWGRGIYNTIRYPHGDDVRISKYAFKIILYAPGLYLPNGRLPQGVTPGNGKGASLDNMAFYISTKAQRGIQVNGAFIESHNAQDPNSESFSWAKLHHGDIITVWIHYPQNGEHTSFKFECFWGESMRPRLASDQFLVSSGPMLQEIDTVCLAQERQFRNKRAAQEEAMYVAAREKDKMTNREVVTQTNPPSHYEDKEEGGVRLEQRRPISRS</sequence>
<feature type="domain" description="FHA" evidence="15">
    <location>
        <begin position="150"/>
        <end position="204"/>
    </location>
</feature>
<dbReference type="PROSITE" id="PS50011">
    <property type="entry name" value="PROTEIN_KINASE_DOM"/>
    <property type="match status" value="1"/>
</dbReference>
<dbReference type="Gene3D" id="2.60.200.20">
    <property type="match status" value="1"/>
</dbReference>
<dbReference type="GO" id="GO:0000045">
    <property type="term" value="P:autophagosome assembly"/>
    <property type="evidence" value="ECO:0007669"/>
    <property type="project" value="TreeGrafter"/>
</dbReference>
<comment type="similarity">
    <text evidence="2">Belongs to the protein kinase superfamily. CAMK Ser/Thr protein kinase family. CHEK2 subfamily.</text>
</comment>
<comment type="subcellular location">
    <subcellularLocation>
        <location evidence="1">Preautophagosomal structure membrane</location>
        <topology evidence="1">Peripheral membrane protein</topology>
    </subcellularLocation>
</comment>
<reference evidence="17" key="1">
    <citation type="journal article" date="2021" name="IMA Fungus">
        <title>Genomic characterization of three marine fungi, including Emericellopsis atlantica sp. nov. with signatures of a generalist lifestyle and marine biomass degradation.</title>
        <authorList>
            <person name="Hagestad O.C."/>
            <person name="Hou L."/>
            <person name="Andersen J.H."/>
            <person name="Hansen E.H."/>
            <person name="Altermark B."/>
            <person name="Li C."/>
            <person name="Kuhnert E."/>
            <person name="Cox R.J."/>
            <person name="Crous P.W."/>
            <person name="Spatafora J.W."/>
            <person name="Lail K."/>
            <person name="Amirebrahimi M."/>
            <person name="Lipzen A."/>
            <person name="Pangilinan J."/>
            <person name="Andreopoulos W."/>
            <person name="Hayes R.D."/>
            <person name="Ng V."/>
            <person name="Grigoriev I.V."/>
            <person name="Jackson S.A."/>
            <person name="Sutton T.D.S."/>
            <person name="Dobson A.D.W."/>
            <person name="Rama T."/>
        </authorList>
    </citation>
    <scope>NUCLEOTIDE SEQUENCE</scope>
    <source>
        <strain evidence="17">TRa3180A</strain>
    </source>
</reference>
<comment type="catalytic activity">
    <reaction evidence="12">
        <text>L-seryl-[protein] + ATP = O-phospho-L-seryl-[protein] + ADP + H(+)</text>
        <dbReference type="Rhea" id="RHEA:17989"/>
        <dbReference type="Rhea" id="RHEA-COMP:9863"/>
        <dbReference type="Rhea" id="RHEA-COMP:11604"/>
        <dbReference type="ChEBI" id="CHEBI:15378"/>
        <dbReference type="ChEBI" id="CHEBI:29999"/>
        <dbReference type="ChEBI" id="CHEBI:30616"/>
        <dbReference type="ChEBI" id="CHEBI:83421"/>
        <dbReference type="ChEBI" id="CHEBI:456216"/>
        <dbReference type="EC" id="2.7.11.1"/>
    </reaction>
</comment>
<dbReference type="GO" id="GO:0005524">
    <property type="term" value="F:ATP binding"/>
    <property type="evidence" value="ECO:0007669"/>
    <property type="project" value="UniProtKB-UniRule"/>
</dbReference>
<dbReference type="GO" id="GO:0005829">
    <property type="term" value="C:cytosol"/>
    <property type="evidence" value="ECO:0007669"/>
    <property type="project" value="TreeGrafter"/>
</dbReference>
<evidence type="ECO:0000256" key="12">
    <source>
        <dbReference type="ARBA" id="ARBA00048679"/>
    </source>
</evidence>
<dbReference type="SMART" id="SM00240">
    <property type="entry name" value="FHA"/>
    <property type="match status" value="1"/>
</dbReference>
<dbReference type="PANTHER" id="PTHR24348">
    <property type="entry name" value="SERINE/THREONINE-PROTEIN KINASE UNC-51-RELATED"/>
    <property type="match status" value="1"/>
</dbReference>
<dbReference type="PROSITE" id="PS50006">
    <property type="entry name" value="FHA_DOMAIN"/>
    <property type="match status" value="1"/>
</dbReference>
<keyword evidence="8 13" id="KW-0067">ATP-binding</keyword>
<evidence type="ECO:0000256" key="13">
    <source>
        <dbReference type="PROSITE-ProRule" id="PRU10141"/>
    </source>
</evidence>
<evidence type="ECO:0000256" key="10">
    <source>
        <dbReference type="ARBA" id="ARBA00030237"/>
    </source>
</evidence>
<comment type="catalytic activity">
    <reaction evidence="11">
        <text>L-threonyl-[protein] + ATP = O-phospho-L-threonyl-[protein] + ADP + H(+)</text>
        <dbReference type="Rhea" id="RHEA:46608"/>
        <dbReference type="Rhea" id="RHEA-COMP:11060"/>
        <dbReference type="Rhea" id="RHEA-COMP:11605"/>
        <dbReference type="ChEBI" id="CHEBI:15378"/>
        <dbReference type="ChEBI" id="CHEBI:30013"/>
        <dbReference type="ChEBI" id="CHEBI:30616"/>
        <dbReference type="ChEBI" id="CHEBI:61977"/>
        <dbReference type="ChEBI" id="CHEBI:456216"/>
        <dbReference type="EC" id="2.7.11.1"/>
    </reaction>
</comment>
<dbReference type="InterPro" id="IPR000253">
    <property type="entry name" value="FHA_dom"/>
</dbReference>
<dbReference type="AlphaFoldDB" id="A0A9P7YZZ7"/>
<keyword evidence="7" id="KW-0418">Kinase</keyword>
<dbReference type="SMART" id="SM00220">
    <property type="entry name" value="S_TKc"/>
    <property type="match status" value="1"/>
</dbReference>
<dbReference type="Pfam" id="PF00498">
    <property type="entry name" value="FHA"/>
    <property type="match status" value="1"/>
</dbReference>
<dbReference type="InterPro" id="IPR017441">
    <property type="entry name" value="Protein_kinase_ATP_BS"/>
</dbReference>
<dbReference type="CDD" id="cd00060">
    <property type="entry name" value="FHA"/>
    <property type="match status" value="1"/>
</dbReference>
<dbReference type="GO" id="GO:0010506">
    <property type="term" value="P:regulation of autophagy"/>
    <property type="evidence" value="ECO:0007669"/>
    <property type="project" value="InterPro"/>
</dbReference>
<evidence type="ECO:0000256" key="4">
    <source>
        <dbReference type="ARBA" id="ARBA00022527"/>
    </source>
</evidence>
<feature type="region of interest" description="Disordered" evidence="14">
    <location>
        <begin position="33"/>
        <end position="68"/>
    </location>
</feature>